<reference evidence="2 3" key="1">
    <citation type="submission" date="2019-08" db="EMBL/GenBank/DDBJ databases">
        <title>In-depth cultivation of the pig gut microbiome towards novel bacterial diversity and tailored functional studies.</title>
        <authorList>
            <person name="Wylensek D."/>
            <person name="Hitch T.C.A."/>
            <person name="Clavel T."/>
        </authorList>
    </citation>
    <scope>NUCLEOTIDE SEQUENCE [LARGE SCALE GENOMIC DNA]</scope>
    <source>
        <strain evidence="2 3">BBE-744-WT-12</strain>
    </source>
</reference>
<keyword evidence="3" id="KW-1185">Reference proteome</keyword>
<dbReference type="EMBL" id="VUNS01000002">
    <property type="protein sequence ID" value="MST95876.1"/>
    <property type="molecule type" value="Genomic_DNA"/>
</dbReference>
<dbReference type="Proteomes" id="UP000435649">
    <property type="component" value="Unassembled WGS sequence"/>
</dbReference>
<evidence type="ECO:0000313" key="3">
    <source>
        <dbReference type="Proteomes" id="UP000435649"/>
    </source>
</evidence>
<comment type="caution">
    <text evidence="2">The sequence shown here is derived from an EMBL/GenBank/DDBJ whole genome shotgun (WGS) entry which is preliminary data.</text>
</comment>
<feature type="transmembrane region" description="Helical" evidence="1">
    <location>
        <begin position="115"/>
        <end position="138"/>
    </location>
</feature>
<protein>
    <submittedName>
        <fullName evidence="2">YitT family protein</fullName>
    </submittedName>
</protein>
<feature type="transmembrane region" description="Helical" evidence="1">
    <location>
        <begin position="186"/>
        <end position="202"/>
    </location>
</feature>
<dbReference type="AlphaFoldDB" id="A0A844FXQ2"/>
<feature type="transmembrane region" description="Helical" evidence="1">
    <location>
        <begin position="159"/>
        <end position="180"/>
    </location>
</feature>
<feature type="transmembrane region" description="Helical" evidence="1">
    <location>
        <begin position="42"/>
        <end position="65"/>
    </location>
</feature>
<dbReference type="Pfam" id="PF19700">
    <property type="entry name" value="DUF6198"/>
    <property type="match status" value="1"/>
</dbReference>
<keyword evidence="1" id="KW-0472">Membrane</keyword>
<name>A0A844FXQ2_9BACT</name>
<accession>A0A844FXQ2</accession>
<dbReference type="InterPro" id="IPR038750">
    <property type="entry name" value="YczE/YyaS-like"/>
</dbReference>
<dbReference type="PANTHER" id="PTHR40078">
    <property type="entry name" value="INTEGRAL MEMBRANE PROTEIN-RELATED"/>
    <property type="match status" value="1"/>
</dbReference>
<sequence>MYQDDRRRRWAVFAAGLAVAGVGVALTTRAGLGTSPISSVPYVLTFVFPLSFGLLTLLVNLLLVAGQVALLRREFRAVQYLQIAATGIFGLFIDLGMWLTGPLETGLYPLQVAELVAGCLLLAAGISLQIVADVMYIPGEGMVKAIAGKSGREFGTVKICFDISLVLTAIALSVLFLAEIRGLREGTLFAALLVGTFTRFLLRRVRGIRLWFYVRRPA</sequence>
<evidence type="ECO:0000256" key="1">
    <source>
        <dbReference type="SAM" id="Phobius"/>
    </source>
</evidence>
<evidence type="ECO:0000313" key="2">
    <source>
        <dbReference type="EMBL" id="MST95876.1"/>
    </source>
</evidence>
<proteinExistence type="predicted"/>
<dbReference type="RefSeq" id="WP_154416869.1">
    <property type="nucleotide sequence ID" value="NZ_VUNS01000002.1"/>
</dbReference>
<keyword evidence="1" id="KW-1133">Transmembrane helix</keyword>
<gene>
    <name evidence="2" type="ORF">FYJ85_02305</name>
</gene>
<organism evidence="2 3">
    <name type="scientific">Victivallis lenta</name>
    <dbReference type="NCBI Taxonomy" id="2606640"/>
    <lineage>
        <taxon>Bacteria</taxon>
        <taxon>Pseudomonadati</taxon>
        <taxon>Lentisphaerota</taxon>
        <taxon>Lentisphaeria</taxon>
        <taxon>Victivallales</taxon>
        <taxon>Victivallaceae</taxon>
        <taxon>Victivallis</taxon>
    </lineage>
</organism>
<feature type="transmembrane region" description="Helical" evidence="1">
    <location>
        <begin position="12"/>
        <end position="30"/>
    </location>
</feature>
<keyword evidence="1" id="KW-0812">Transmembrane</keyword>
<feature type="transmembrane region" description="Helical" evidence="1">
    <location>
        <begin position="77"/>
        <end position="95"/>
    </location>
</feature>
<dbReference type="PANTHER" id="PTHR40078:SF1">
    <property type="entry name" value="INTEGRAL MEMBRANE PROTEIN"/>
    <property type="match status" value="1"/>
</dbReference>